<organism evidence="3">
    <name type="scientific">Enterobius vermicularis</name>
    <name type="common">Human pinworm</name>
    <dbReference type="NCBI Taxonomy" id="51028"/>
    <lineage>
        <taxon>Eukaryota</taxon>
        <taxon>Metazoa</taxon>
        <taxon>Ecdysozoa</taxon>
        <taxon>Nematoda</taxon>
        <taxon>Chromadorea</taxon>
        <taxon>Rhabditida</taxon>
        <taxon>Spirurina</taxon>
        <taxon>Oxyuridomorpha</taxon>
        <taxon>Oxyuroidea</taxon>
        <taxon>Oxyuridae</taxon>
        <taxon>Enterobius</taxon>
    </lineage>
</organism>
<keyword evidence="2" id="KW-1185">Reference proteome</keyword>
<accession>A0A0N4VC84</accession>
<reference evidence="1 2" key="2">
    <citation type="submission" date="2018-10" db="EMBL/GenBank/DDBJ databases">
        <authorList>
            <consortium name="Pathogen Informatics"/>
        </authorList>
    </citation>
    <scope>NUCLEOTIDE SEQUENCE [LARGE SCALE GENOMIC DNA]</scope>
</reference>
<dbReference type="STRING" id="51028.A0A0N4VC84"/>
<dbReference type="OrthoDB" id="5850908at2759"/>
<dbReference type="Proteomes" id="UP000274131">
    <property type="component" value="Unassembled WGS sequence"/>
</dbReference>
<evidence type="ECO:0000313" key="2">
    <source>
        <dbReference type="Proteomes" id="UP000274131"/>
    </source>
</evidence>
<name>A0A0N4VC84_ENTVE</name>
<proteinExistence type="predicted"/>
<sequence length="192" mass="21582">PQFKKDKSRFRQGCSNKTNANTYGFSNSTLLFGLCKLLSKVFSAALQRESTLRKTASTLLTDHQPLVSIFGSKKGILVLAASRLQRWALFLMNYTFKIEYRPTRQFGQADGLSRLPHGFDCSFDETQLASENQVNQLLGKPVTAKDIAEETQKDKLLSQFLKFVQSEADKGSELCRLIKPKNTSQRLVVNPA</sequence>
<dbReference type="WBParaSite" id="EVEC_0000817001-mRNA-1">
    <property type="protein sequence ID" value="EVEC_0000817001-mRNA-1"/>
    <property type="gene ID" value="EVEC_0000817001"/>
</dbReference>
<protein>
    <submittedName>
        <fullName evidence="3">RT_RNaseH domain-containing protein</fullName>
    </submittedName>
</protein>
<gene>
    <name evidence="1" type="ORF">EVEC_LOCUS7654</name>
</gene>
<evidence type="ECO:0000313" key="3">
    <source>
        <dbReference type="WBParaSite" id="EVEC_0000817001-mRNA-1"/>
    </source>
</evidence>
<dbReference type="EMBL" id="UXUI01009029">
    <property type="protein sequence ID" value="VDD92903.1"/>
    <property type="molecule type" value="Genomic_DNA"/>
</dbReference>
<dbReference type="AlphaFoldDB" id="A0A0N4VC84"/>
<dbReference type="PANTHER" id="PTHR37984">
    <property type="entry name" value="PROTEIN CBG26694"/>
    <property type="match status" value="1"/>
</dbReference>
<dbReference type="InterPro" id="IPR050951">
    <property type="entry name" value="Retrovirus_Pol_polyprotein"/>
</dbReference>
<dbReference type="PANTHER" id="PTHR37984:SF5">
    <property type="entry name" value="PROTEIN NYNRIN-LIKE"/>
    <property type="match status" value="1"/>
</dbReference>
<reference evidence="3" key="1">
    <citation type="submission" date="2016-04" db="UniProtKB">
        <authorList>
            <consortium name="WormBaseParasite"/>
        </authorList>
    </citation>
    <scope>IDENTIFICATION</scope>
</reference>
<evidence type="ECO:0000313" key="1">
    <source>
        <dbReference type="EMBL" id="VDD92903.1"/>
    </source>
</evidence>